<feature type="compositionally biased region" description="Low complexity" evidence="1">
    <location>
        <begin position="504"/>
        <end position="519"/>
    </location>
</feature>
<feature type="compositionally biased region" description="Polar residues" evidence="1">
    <location>
        <begin position="246"/>
        <end position="274"/>
    </location>
</feature>
<reference evidence="3" key="1">
    <citation type="journal article" date="2018" name="Nat. Microbiol.">
        <title>Leveraging single-cell genomics to expand the fungal tree of life.</title>
        <authorList>
            <person name="Ahrendt S.R."/>
            <person name="Quandt C.A."/>
            <person name="Ciobanu D."/>
            <person name="Clum A."/>
            <person name="Salamov A."/>
            <person name="Andreopoulos B."/>
            <person name="Cheng J.F."/>
            <person name="Woyke T."/>
            <person name="Pelin A."/>
            <person name="Henrissat B."/>
            <person name="Reynolds N.K."/>
            <person name="Benny G.L."/>
            <person name="Smith M.E."/>
            <person name="James T.Y."/>
            <person name="Grigoriev I.V."/>
        </authorList>
    </citation>
    <scope>NUCLEOTIDE SEQUENCE [LARGE SCALE GENOMIC DNA]</scope>
    <source>
        <strain evidence="3">RSA 468</strain>
    </source>
</reference>
<feature type="region of interest" description="Disordered" evidence="1">
    <location>
        <begin position="1059"/>
        <end position="1104"/>
    </location>
</feature>
<dbReference type="CDD" id="cd21044">
    <property type="entry name" value="Rab11BD_RAB3IP_like"/>
    <property type="match status" value="1"/>
</dbReference>
<feature type="compositionally biased region" description="Low complexity" evidence="1">
    <location>
        <begin position="232"/>
        <end position="241"/>
    </location>
</feature>
<feature type="compositionally biased region" description="Polar residues" evidence="1">
    <location>
        <begin position="218"/>
        <end position="231"/>
    </location>
</feature>
<evidence type="ECO:0000313" key="2">
    <source>
        <dbReference type="EMBL" id="RKP34450.1"/>
    </source>
</evidence>
<feature type="region of interest" description="Disordered" evidence="1">
    <location>
        <begin position="805"/>
        <end position="847"/>
    </location>
</feature>
<feature type="compositionally biased region" description="Polar residues" evidence="1">
    <location>
        <begin position="1082"/>
        <end position="1095"/>
    </location>
</feature>
<feature type="region of interest" description="Disordered" evidence="1">
    <location>
        <begin position="492"/>
        <end position="519"/>
    </location>
</feature>
<dbReference type="OrthoDB" id="5560525at2759"/>
<evidence type="ECO:0000313" key="3">
    <source>
        <dbReference type="Proteomes" id="UP000268162"/>
    </source>
</evidence>
<feature type="compositionally biased region" description="Pro residues" evidence="1">
    <location>
        <begin position="194"/>
        <end position="203"/>
    </location>
</feature>
<feature type="compositionally biased region" description="Low complexity" evidence="1">
    <location>
        <begin position="994"/>
        <end position="1009"/>
    </location>
</feature>
<dbReference type="Proteomes" id="UP000268162">
    <property type="component" value="Unassembled WGS sequence"/>
</dbReference>
<feature type="region of interest" description="Disordered" evidence="1">
    <location>
        <begin position="305"/>
        <end position="324"/>
    </location>
</feature>
<dbReference type="STRING" id="215637.A0A4P9ZQ14"/>
<feature type="region of interest" description="Disordered" evidence="1">
    <location>
        <begin position="188"/>
        <end position="280"/>
    </location>
</feature>
<keyword evidence="3" id="KW-1185">Reference proteome</keyword>
<feature type="region of interest" description="Disordered" evidence="1">
    <location>
        <begin position="872"/>
        <end position="912"/>
    </location>
</feature>
<sequence>MIATSNFSDLLFEGVTHLDTRSEDLEADLGCLEEKIHRERQTHQLILDAKNAMIDALYFKACRLEYASKKAMAILSDTQPWLAGESSELEENSRPTLGLSKQVRRSVELALRYLEVGQVPIEDEEVEESPLLAVASADRFLLDTYVSEDEEDCSSEESEIFESVENLPAAPLLTLAPAVETASHSLTLKSTPVKPGPSHPPTPESINVPSPAGPHTPMNHNQSQSATHTPIRSSVSPRSPSDWTPIRNSPASSFSLSCGGSQDSGALTPNSWMSDTPCRSVKSDRSGLQVSFAPLPMTSLSATPSLYSPTHSTSTSSSLGSTSSCGQCRRSMGLINTWQEERDTLRRGMDDLAFQLTEAHIKVDYAEDQYRRLREQLSPLHQNLKTFMVNQGHCADLKTPVAGSKSTIASVGAPEFASTNSAPADGLFAALSSTVSFPTSTSISNLYCPGVSALEDGLDDNDLAKVEHLTAGIIGDLNTWVNLLHQVSGRSGLNSRDRLRRSQSTISLRSPSSGPSRLSISPNFSLMVSPLSSPTQELGAWTSPIDQHFKLNASPAAPPVPRESLIDPFGATDTMLYLDRLLSYDKRSSSGPQRTTPPVPTAMLPVRRESIKHSSPSLTVHLDAITYTDFANFTLGLATRGAQESLLLDIHSDSLTVAQHWNQLPMAFQIVEEDIKPCLMIPGSGSAAVARHTGNPVTSHWLSQASSPSSAASNPNPARLCKANLLEAILTQRCEIIARSGASSPTTETFPAPKAAKQGDAIVLRGSAKQRVSIHDMSVAGTALRSPCTAVCALCGQERECEYKLSVPRRATSSSRGTTSDPLTQLVGRNSPKLNSPADGHSASPVGAGVFGGSGTLGKSWRAITSDLRWGRKGKSSAVHPMPTPHISQNTGSPHPPPSSSATTPAAGAHDDDQWDTHCIDRFCRDRIVTVCDLVGFLSHLSRGLWDHAPLISRYEKFVWHRQRINWARLGCLAMLEPEEKSAAVASGTSQGEPSSAATGTSPTTATATNIPCSGTLDGPRGRGHSPGSTQVGGSGGPVVSNPPMRRKSSHFLLYAKRPLASQHPLPPLPMAMSNSRDSRRPASQSTQLTANSSRQPRDPQTGIWSRTKLDDCQIVLVR</sequence>
<dbReference type="EMBL" id="ML003197">
    <property type="protein sequence ID" value="RKP34450.1"/>
    <property type="molecule type" value="Genomic_DNA"/>
</dbReference>
<accession>A0A4P9ZQ14</accession>
<name>A0A4P9ZQ14_9FUNG</name>
<proteinExistence type="predicted"/>
<dbReference type="Pfam" id="PF25555">
    <property type="entry name" value="RAB3A-like_C"/>
    <property type="match status" value="1"/>
</dbReference>
<organism evidence="2 3">
    <name type="scientific">Dimargaris cristalligena</name>
    <dbReference type="NCBI Taxonomy" id="215637"/>
    <lineage>
        <taxon>Eukaryota</taxon>
        <taxon>Fungi</taxon>
        <taxon>Fungi incertae sedis</taxon>
        <taxon>Zoopagomycota</taxon>
        <taxon>Kickxellomycotina</taxon>
        <taxon>Dimargaritomycetes</taxon>
        <taxon>Dimargaritales</taxon>
        <taxon>Dimargaritaceae</taxon>
        <taxon>Dimargaris</taxon>
    </lineage>
</organism>
<dbReference type="AlphaFoldDB" id="A0A4P9ZQ14"/>
<feature type="compositionally biased region" description="Low complexity" evidence="1">
    <location>
        <begin position="809"/>
        <end position="820"/>
    </location>
</feature>
<evidence type="ECO:0000256" key="1">
    <source>
        <dbReference type="SAM" id="MobiDB-lite"/>
    </source>
</evidence>
<feature type="region of interest" description="Disordered" evidence="1">
    <location>
        <begin position="984"/>
        <end position="1046"/>
    </location>
</feature>
<protein>
    <submittedName>
        <fullName evidence="2">Uncharacterized protein</fullName>
    </submittedName>
</protein>
<gene>
    <name evidence="2" type="ORF">BJ085DRAFT_38761</name>
</gene>